<dbReference type="NCBIfam" id="TIGR00188">
    <property type="entry name" value="rnpA"/>
    <property type="match status" value="1"/>
</dbReference>
<comment type="subunit">
    <text evidence="7">Consists of a catalytic RNA component (M1 or rnpB) and a protein subunit.</text>
</comment>
<dbReference type="EC" id="3.1.26.5" evidence="7 8"/>
<dbReference type="SUPFAM" id="SSF54211">
    <property type="entry name" value="Ribosomal protein S5 domain 2-like"/>
    <property type="match status" value="1"/>
</dbReference>
<dbReference type="HAMAP" id="MF_00227">
    <property type="entry name" value="RNase_P"/>
    <property type="match status" value="1"/>
</dbReference>
<name>A0ABW0I2D1_9BACL</name>
<comment type="similarity">
    <text evidence="7">Belongs to the RnpA family.</text>
</comment>
<evidence type="ECO:0000256" key="1">
    <source>
        <dbReference type="ARBA" id="ARBA00002663"/>
    </source>
</evidence>
<evidence type="ECO:0000256" key="4">
    <source>
        <dbReference type="ARBA" id="ARBA00022759"/>
    </source>
</evidence>
<evidence type="ECO:0000256" key="6">
    <source>
        <dbReference type="ARBA" id="ARBA00022884"/>
    </source>
</evidence>
<dbReference type="InterPro" id="IPR014721">
    <property type="entry name" value="Ribsml_uS5_D2-typ_fold_subgr"/>
</dbReference>
<keyword evidence="2 7" id="KW-0819">tRNA processing</keyword>
<comment type="caution">
    <text evidence="10">The sequence shown here is derived from an EMBL/GenBank/DDBJ whole genome shotgun (WGS) entry which is preliminary data.</text>
</comment>
<keyword evidence="6 7" id="KW-0694">RNA-binding</keyword>
<dbReference type="Gene3D" id="3.30.230.10">
    <property type="match status" value="1"/>
</dbReference>
<feature type="compositionally biased region" description="Basic and acidic residues" evidence="9">
    <location>
        <begin position="132"/>
        <end position="142"/>
    </location>
</feature>
<accession>A0ABW0I2D1</accession>
<dbReference type="InterPro" id="IPR000100">
    <property type="entry name" value="RNase_P"/>
</dbReference>
<keyword evidence="11" id="KW-1185">Reference proteome</keyword>
<gene>
    <name evidence="7 10" type="primary">rnpA</name>
    <name evidence="10" type="ORF">ACFPOF_28695</name>
</gene>
<comment type="function">
    <text evidence="1 7">RNaseP catalyzes the removal of the 5'-leader sequence from pre-tRNA to produce the mature 5'-terminus. It can also cleave other RNA substrates such as 4.5S RNA. The protein component plays an auxiliary but essential role in vivo by binding to the 5'-leader sequence and broadening the substrate specificity of the ribozyme.</text>
</comment>
<dbReference type="Proteomes" id="UP001596113">
    <property type="component" value="Unassembled WGS sequence"/>
</dbReference>
<dbReference type="PANTHER" id="PTHR33992">
    <property type="entry name" value="RIBONUCLEASE P PROTEIN COMPONENT"/>
    <property type="match status" value="1"/>
</dbReference>
<evidence type="ECO:0000313" key="11">
    <source>
        <dbReference type="Proteomes" id="UP001596113"/>
    </source>
</evidence>
<evidence type="ECO:0000256" key="9">
    <source>
        <dbReference type="SAM" id="MobiDB-lite"/>
    </source>
</evidence>
<keyword evidence="5 7" id="KW-0378">Hydrolase</keyword>
<dbReference type="EMBL" id="JBHSMI010000056">
    <property type="protein sequence ID" value="MFC5406728.1"/>
    <property type="molecule type" value="Genomic_DNA"/>
</dbReference>
<protein>
    <recommendedName>
        <fullName evidence="7 8">Ribonuclease P protein component</fullName>
        <shortName evidence="7">RNase P protein</shortName>
        <shortName evidence="7">RNaseP protein</shortName>
        <ecNumber evidence="7 8">3.1.26.5</ecNumber>
    </recommendedName>
    <alternativeName>
        <fullName evidence="7">Protein C5</fullName>
    </alternativeName>
</protein>
<evidence type="ECO:0000256" key="8">
    <source>
        <dbReference type="NCBIfam" id="TIGR00188"/>
    </source>
</evidence>
<keyword evidence="3 7" id="KW-0540">Nuclease</keyword>
<evidence type="ECO:0000256" key="5">
    <source>
        <dbReference type="ARBA" id="ARBA00022801"/>
    </source>
</evidence>
<dbReference type="Pfam" id="PF00825">
    <property type="entry name" value="Ribonuclease_P"/>
    <property type="match status" value="1"/>
</dbReference>
<dbReference type="InterPro" id="IPR020539">
    <property type="entry name" value="RNase_P_CS"/>
</dbReference>
<evidence type="ECO:0000256" key="2">
    <source>
        <dbReference type="ARBA" id="ARBA00022694"/>
    </source>
</evidence>
<evidence type="ECO:0000313" key="10">
    <source>
        <dbReference type="EMBL" id="MFC5406728.1"/>
    </source>
</evidence>
<evidence type="ECO:0000256" key="3">
    <source>
        <dbReference type="ARBA" id="ARBA00022722"/>
    </source>
</evidence>
<dbReference type="PANTHER" id="PTHR33992:SF1">
    <property type="entry name" value="RIBONUCLEASE P PROTEIN COMPONENT"/>
    <property type="match status" value="1"/>
</dbReference>
<reference evidence="11" key="1">
    <citation type="journal article" date="2019" name="Int. J. Syst. Evol. Microbiol.">
        <title>The Global Catalogue of Microorganisms (GCM) 10K type strain sequencing project: providing services to taxonomists for standard genome sequencing and annotation.</title>
        <authorList>
            <consortium name="The Broad Institute Genomics Platform"/>
            <consortium name="The Broad Institute Genome Sequencing Center for Infectious Disease"/>
            <person name="Wu L."/>
            <person name="Ma J."/>
        </authorList>
    </citation>
    <scope>NUCLEOTIDE SEQUENCE [LARGE SCALE GENOMIC DNA]</scope>
    <source>
        <strain evidence="11">CGMCC 1.18575</strain>
    </source>
</reference>
<feature type="region of interest" description="Disordered" evidence="9">
    <location>
        <begin position="113"/>
        <end position="142"/>
    </location>
</feature>
<dbReference type="InterPro" id="IPR020568">
    <property type="entry name" value="Ribosomal_Su5_D2-typ_SF"/>
</dbReference>
<dbReference type="PROSITE" id="PS00648">
    <property type="entry name" value="RIBONUCLEASE_P"/>
    <property type="match status" value="1"/>
</dbReference>
<keyword evidence="4 7" id="KW-0255">Endonuclease</keyword>
<evidence type="ECO:0000256" key="7">
    <source>
        <dbReference type="HAMAP-Rule" id="MF_00227"/>
    </source>
</evidence>
<dbReference type="GO" id="GO:0004526">
    <property type="term" value="F:ribonuclease P activity"/>
    <property type="evidence" value="ECO:0007669"/>
    <property type="project" value="UniProtKB-EC"/>
</dbReference>
<proteinExistence type="inferred from homology"/>
<organism evidence="10 11">
    <name type="scientific">Cohnella soli</name>
    <dbReference type="NCBI Taxonomy" id="425005"/>
    <lineage>
        <taxon>Bacteria</taxon>
        <taxon>Bacillati</taxon>
        <taxon>Bacillota</taxon>
        <taxon>Bacilli</taxon>
        <taxon>Bacillales</taxon>
        <taxon>Paenibacillaceae</taxon>
        <taxon>Cohnella</taxon>
    </lineage>
</organism>
<dbReference type="RefSeq" id="WP_378138819.1">
    <property type="nucleotide sequence ID" value="NZ_JBHSMI010000056.1"/>
</dbReference>
<comment type="catalytic activity">
    <reaction evidence="7">
        <text>Endonucleolytic cleavage of RNA, removing 5'-extranucleotides from tRNA precursor.</text>
        <dbReference type="EC" id="3.1.26.5"/>
    </reaction>
</comment>
<sequence length="142" mass="16192">MHRKLRLRKREDFNKVYRFGKSFANSQFVVYWRKRSDKANFRLGVSASSKLGNAVVRNRLRRMVKEIVRLNAPKLQDELDLVLIVRKPALSLPYKEMEGSVLHVFRKAGLLKGMTPGAPRSQTNSSGARGKKPGERNGIKGK</sequence>